<dbReference type="PANTHER" id="PTHR11157:SF167">
    <property type="entry name" value="ELONGATION OF VERY LONG CHAIN FATTY ACIDS PROTEIN"/>
    <property type="match status" value="1"/>
</dbReference>
<evidence type="ECO:0000313" key="11">
    <source>
        <dbReference type="EMBL" id="CDW40157.1"/>
    </source>
</evidence>
<feature type="transmembrane region" description="Helical" evidence="10">
    <location>
        <begin position="236"/>
        <end position="255"/>
    </location>
</feature>
<feature type="transmembrane region" description="Helical" evidence="10">
    <location>
        <begin position="142"/>
        <end position="159"/>
    </location>
</feature>
<reference evidence="11" key="1">
    <citation type="submission" date="2014-05" db="EMBL/GenBank/DDBJ databases">
        <authorList>
            <person name="Chronopoulou M."/>
        </authorList>
    </citation>
    <scope>NUCLEOTIDE SEQUENCE</scope>
    <source>
        <tissue evidence="11">Whole organism</tissue>
    </source>
</reference>
<sequence>MVVEWYNSMWEHRDKRMDGWFLLGSIWPTLIMSVAYVFMVKIFGPAYMSRKKPVDFKNFMMAYNIVQVASCGWMLRQFWIGGWGTYYNYFCQKVDLDDRPGSRAMIMATSMYWFYMSKLLDFVDTFLFVARKKNSQITTLHVFHHAIMPLYTWMMVRWIPGGQETFGGLLNTFIHVLMYSYYFLSALGDWIQPYLWWKRYLTQAQMVQFILIFIKCTIIVSGVASCGFPWEMSALTGALMIVFFYLFYDFYTSAYKKRREGGRSKAVEVTQNGKKHE</sequence>
<feature type="transmembrane region" description="Helical" evidence="10">
    <location>
        <begin position="179"/>
        <end position="197"/>
    </location>
</feature>
<evidence type="ECO:0000256" key="4">
    <source>
        <dbReference type="ARBA" id="ARBA00022692"/>
    </source>
</evidence>
<dbReference type="GO" id="GO:0019367">
    <property type="term" value="P:fatty acid elongation, saturated fatty acid"/>
    <property type="evidence" value="ECO:0007669"/>
    <property type="project" value="TreeGrafter"/>
</dbReference>
<dbReference type="AlphaFoldDB" id="A0A0K2UQK4"/>
<dbReference type="Pfam" id="PF01151">
    <property type="entry name" value="ELO"/>
    <property type="match status" value="1"/>
</dbReference>
<comment type="similarity">
    <text evidence="10">Belongs to the ELO family.</text>
</comment>
<feature type="transmembrane region" description="Helical" evidence="10">
    <location>
        <begin position="61"/>
        <end position="80"/>
    </location>
</feature>
<feature type="transmembrane region" description="Helical" evidence="10">
    <location>
        <begin position="112"/>
        <end position="130"/>
    </location>
</feature>
<accession>A0A0K2UQK4</accession>
<dbReference type="EMBL" id="HACA01022796">
    <property type="protein sequence ID" value="CDW40157.1"/>
    <property type="molecule type" value="Transcribed_RNA"/>
</dbReference>
<evidence type="ECO:0000256" key="7">
    <source>
        <dbReference type="ARBA" id="ARBA00023098"/>
    </source>
</evidence>
<keyword evidence="4 10" id="KW-0812">Transmembrane</keyword>
<evidence type="ECO:0000256" key="10">
    <source>
        <dbReference type="RuleBase" id="RU361115"/>
    </source>
</evidence>
<keyword evidence="7 10" id="KW-0443">Lipid metabolism</keyword>
<evidence type="ECO:0000256" key="2">
    <source>
        <dbReference type="ARBA" id="ARBA00022516"/>
    </source>
</evidence>
<dbReference type="GO" id="GO:0009922">
    <property type="term" value="F:fatty acid elongase activity"/>
    <property type="evidence" value="ECO:0007669"/>
    <property type="project" value="UniProtKB-EC"/>
</dbReference>
<dbReference type="GO" id="GO:0005789">
    <property type="term" value="C:endoplasmic reticulum membrane"/>
    <property type="evidence" value="ECO:0007669"/>
    <property type="project" value="TreeGrafter"/>
</dbReference>
<evidence type="ECO:0000256" key="1">
    <source>
        <dbReference type="ARBA" id="ARBA00004141"/>
    </source>
</evidence>
<organism evidence="11">
    <name type="scientific">Lepeophtheirus salmonis</name>
    <name type="common">Salmon louse</name>
    <name type="synonym">Caligus salmonis</name>
    <dbReference type="NCBI Taxonomy" id="72036"/>
    <lineage>
        <taxon>Eukaryota</taxon>
        <taxon>Metazoa</taxon>
        <taxon>Ecdysozoa</taxon>
        <taxon>Arthropoda</taxon>
        <taxon>Crustacea</taxon>
        <taxon>Multicrustacea</taxon>
        <taxon>Hexanauplia</taxon>
        <taxon>Copepoda</taxon>
        <taxon>Siphonostomatoida</taxon>
        <taxon>Caligidae</taxon>
        <taxon>Lepeophtheirus</taxon>
    </lineage>
</organism>
<keyword evidence="5 10" id="KW-0276">Fatty acid metabolism</keyword>
<dbReference type="GO" id="GO:0034625">
    <property type="term" value="P:fatty acid elongation, monounsaturated fatty acid"/>
    <property type="evidence" value="ECO:0007669"/>
    <property type="project" value="TreeGrafter"/>
</dbReference>
<keyword evidence="2 10" id="KW-0444">Lipid biosynthesis</keyword>
<dbReference type="PANTHER" id="PTHR11157">
    <property type="entry name" value="FATTY ACID ACYL TRANSFERASE-RELATED"/>
    <property type="match status" value="1"/>
</dbReference>
<keyword evidence="3 10" id="KW-0808">Transferase</keyword>
<dbReference type="OrthoDB" id="434092at2759"/>
<dbReference type="EC" id="2.3.1.199" evidence="10"/>
<dbReference type="InterPro" id="IPR002076">
    <property type="entry name" value="ELO_fam"/>
</dbReference>
<dbReference type="GO" id="GO:0030148">
    <property type="term" value="P:sphingolipid biosynthetic process"/>
    <property type="evidence" value="ECO:0007669"/>
    <property type="project" value="TreeGrafter"/>
</dbReference>
<proteinExistence type="inferred from homology"/>
<evidence type="ECO:0000256" key="5">
    <source>
        <dbReference type="ARBA" id="ARBA00022832"/>
    </source>
</evidence>
<comment type="catalytic activity">
    <reaction evidence="10">
        <text>a very-long-chain acyl-CoA + malonyl-CoA + H(+) = a very-long-chain 3-oxoacyl-CoA + CO2 + CoA</text>
        <dbReference type="Rhea" id="RHEA:32727"/>
        <dbReference type="ChEBI" id="CHEBI:15378"/>
        <dbReference type="ChEBI" id="CHEBI:16526"/>
        <dbReference type="ChEBI" id="CHEBI:57287"/>
        <dbReference type="ChEBI" id="CHEBI:57384"/>
        <dbReference type="ChEBI" id="CHEBI:90725"/>
        <dbReference type="ChEBI" id="CHEBI:90736"/>
        <dbReference type="EC" id="2.3.1.199"/>
    </reaction>
</comment>
<evidence type="ECO:0000256" key="8">
    <source>
        <dbReference type="ARBA" id="ARBA00023136"/>
    </source>
</evidence>
<comment type="subcellular location">
    <subcellularLocation>
        <location evidence="1">Membrane</location>
        <topology evidence="1">Multi-pass membrane protein</topology>
    </subcellularLocation>
</comment>
<keyword evidence="6 10" id="KW-1133">Transmembrane helix</keyword>
<evidence type="ECO:0000256" key="9">
    <source>
        <dbReference type="ARBA" id="ARBA00023160"/>
    </source>
</evidence>
<keyword evidence="9 10" id="KW-0275">Fatty acid biosynthesis</keyword>
<dbReference type="GO" id="GO:0034626">
    <property type="term" value="P:fatty acid elongation, polyunsaturated fatty acid"/>
    <property type="evidence" value="ECO:0007669"/>
    <property type="project" value="TreeGrafter"/>
</dbReference>
<name>A0A0K2UQK4_LEPSM</name>
<evidence type="ECO:0000256" key="6">
    <source>
        <dbReference type="ARBA" id="ARBA00022989"/>
    </source>
</evidence>
<feature type="transmembrane region" description="Helical" evidence="10">
    <location>
        <begin position="20"/>
        <end position="40"/>
    </location>
</feature>
<evidence type="ECO:0000256" key="3">
    <source>
        <dbReference type="ARBA" id="ARBA00022679"/>
    </source>
</evidence>
<dbReference type="GO" id="GO:0042761">
    <property type="term" value="P:very long-chain fatty acid biosynthetic process"/>
    <property type="evidence" value="ECO:0007669"/>
    <property type="project" value="TreeGrafter"/>
</dbReference>
<keyword evidence="8 10" id="KW-0472">Membrane</keyword>
<feature type="transmembrane region" description="Helical" evidence="10">
    <location>
        <begin position="209"/>
        <end position="230"/>
    </location>
</feature>
<protein>
    <recommendedName>
        <fullName evidence="10">Elongation of very long chain fatty acids protein</fullName>
        <ecNumber evidence="10">2.3.1.199</ecNumber>
    </recommendedName>
    <alternativeName>
        <fullName evidence="10">Very-long-chain 3-oxoacyl-CoA synthase</fullName>
    </alternativeName>
</protein>